<evidence type="ECO:0000256" key="1">
    <source>
        <dbReference type="SAM" id="Coils"/>
    </source>
</evidence>
<proteinExistence type="predicted"/>
<dbReference type="AlphaFoldDB" id="A0A173T9D0"/>
<sequence>MYYVEKDGFIIPCRYNPEKKEFEGYHETLNLYVFADNLENFKKSFENSLPGAADHSKIELLPENIIFDKNELKFWEIVGFDRYMKCLIVRNVHTMVAEYKGISVTYWDTECLNSVKDIKAALETEKKDLQDLKTDLQNMQDADELTEKMQELYEQYYFEDECDIENFCINRTNLIYRAEKGLENFRGRKKYE</sequence>
<dbReference type="RefSeq" id="WP_055258823.1">
    <property type="nucleotide sequence ID" value="NZ_CYXT01000014.1"/>
</dbReference>
<organism evidence="2 3">
    <name type="scientific">Anaerostipes hadrus</name>
    <dbReference type="NCBI Taxonomy" id="649756"/>
    <lineage>
        <taxon>Bacteria</taxon>
        <taxon>Bacillati</taxon>
        <taxon>Bacillota</taxon>
        <taxon>Clostridia</taxon>
        <taxon>Lachnospirales</taxon>
        <taxon>Lachnospiraceae</taxon>
        <taxon>Anaerostipes</taxon>
    </lineage>
</organism>
<keyword evidence="1" id="KW-0175">Coiled coil</keyword>
<protein>
    <submittedName>
        <fullName evidence="2">Uncharacterized protein</fullName>
    </submittedName>
</protein>
<feature type="coiled-coil region" evidence="1">
    <location>
        <begin position="112"/>
        <end position="142"/>
    </location>
</feature>
<evidence type="ECO:0000313" key="2">
    <source>
        <dbReference type="EMBL" id="CUM99432.1"/>
    </source>
</evidence>
<dbReference type="EMBL" id="CYXT01000014">
    <property type="protein sequence ID" value="CUM99432.1"/>
    <property type="molecule type" value="Genomic_DNA"/>
</dbReference>
<name>A0A173T9D0_ANAHA</name>
<evidence type="ECO:0000313" key="3">
    <source>
        <dbReference type="Proteomes" id="UP000095598"/>
    </source>
</evidence>
<reference evidence="2 3" key="1">
    <citation type="submission" date="2015-09" db="EMBL/GenBank/DDBJ databases">
        <authorList>
            <consortium name="Pathogen Informatics"/>
        </authorList>
    </citation>
    <scope>NUCLEOTIDE SEQUENCE [LARGE SCALE GENOMIC DNA]</scope>
    <source>
        <strain evidence="2 3">2789STDY5608868</strain>
    </source>
</reference>
<dbReference type="Proteomes" id="UP000095598">
    <property type="component" value="Unassembled WGS sequence"/>
</dbReference>
<accession>A0A173T9D0</accession>
<gene>
    <name evidence="2" type="ORF">ERS852425_01923</name>
</gene>